<gene>
    <name evidence="1" type="ORF">HZS54_05800</name>
</gene>
<reference evidence="1 2" key="1">
    <citation type="submission" date="2020-07" db="EMBL/GenBank/DDBJ databases">
        <title>Halosimplex litoreum sp. nov. and Halosimplex rubrum sp. nov., isolated from different salt environments.</title>
        <authorList>
            <person name="Cui H."/>
        </authorList>
    </citation>
    <scope>NUCLEOTIDE SEQUENCE [LARGE SCALE GENOMIC DNA]</scope>
    <source>
        <strain evidence="1 2">R2</strain>
    </source>
</reference>
<dbReference type="KEGG" id="hpel:HZS54_05800"/>
<dbReference type="InterPro" id="IPR007152">
    <property type="entry name" value="DUF354"/>
</dbReference>
<sequence length="368" mass="41054">MRYLVFTNTPAHVHLYRNAVEALEARGHSVLVLARDYGCTVDLLEWYDLPYEVYGRCDTTKGSLVRQLPRHYARMLRLARRYDPDLVFGMGSYSAHTGLVTRTPTILILDSEPTSVDHLISQPFADAIITPDAFRKDLGEDHFTFAGFKECAYLHPDRYSPQADIRERLGLGPEERYAVLRFNAFGSHHDVGKGGFTPEQRAELVERLDREVTVFVSDEGGDADLSATPAREFDVHPALMHDALREASLVVADTQTIVTEAALLGTPVVRSNSFVGEDDMGNFLELERADLVRNLADFEDVLPTAERLVADPAVESRWRRRREEYLSTKADLTDIILDVATNGSVAASAALTRQSTGEAVLDPSMLSR</sequence>
<dbReference type="PANTHER" id="PTHR39662">
    <property type="entry name" value="DUF354 DOMAIN-CONTAINING PROTEIN-RELATED"/>
    <property type="match status" value="1"/>
</dbReference>
<proteinExistence type="predicted"/>
<dbReference type="Proteomes" id="UP000509346">
    <property type="component" value="Chromosome"/>
</dbReference>
<evidence type="ECO:0000313" key="1">
    <source>
        <dbReference type="EMBL" id="QLH81183.1"/>
    </source>
</evidence>
<dbReference type="AlphaFoldDB" id="A0A7D5P5E0"/>
<accession>A0A7D5P5E0</accession>
<dbReference type="Pfam" id="PF04007">
    <property type="entry name" value="DUF354"/>
    <property type="match status" value="1"/>
</dbReference>
<dbReference type="GeneID" id="56082083"/>
<dbReference type="PANTHER" id="PTHR39662:SF1">
    <property type="entry name" value="DUF354 DOMAIN-CONTAINING PROTEIN"/>
    <property type="match status" value="1"/>
</dbReference>
<name>A0A7D5P5E0_9EURY</name>
<dbReference type="RefSeq" id="WP_179920991.1">
    <property type="nucleotide sequence ID" value="NZ_CP058909.1"/>
</dbReference>
<protein>
    <submittedName>
        <fullName evidence="1">DUF354 domain-containing protein</fullName>
    </submittedName>
</protein>
<dbReference type="OrthoDB" id="185087at2157"/>
<dbReference type="EMBL" id="CP058909">
    <property type="protein sequence ID" value="QLH81183.1"/>
    <property type="molecule type" value="Genomic_DNA"/>
</dbReference>
<keyword evidence="2" id="KW-1185">Reference proteome</keyword>
<organism evidence="1 2">
    <name type="scientific">Halosimplex pelagicum</name>
    <dbReference type="NCBI Taxonomy" id="869886"/>
    <lineage>
        <taxon>Archaea</taxon>
        <taxon>Methanobacteriati</taxon>
        <taxon>Methanobacteriota</taxon>
        <taxon>Stenosarchaea group</taxon>
        <taxon>Halobacteria</taxon>
        <taxon>Halobacteriales</taxon>
        <taxon>Haloarculaceae</taxon>
        <taxon>Halosimplex</taxon>
    </lineage>
</organism>
<dbReference type="SUPFAM" id="SSF53756">
    <property type="entry name" value="UDP-Glycosyltransferase/glycogen phosphorylase"/>
    <property type="match status" value="1"/>
</dbReference>
<evidence type="ECO:0000313" key="2">
    <source>
        <dbReference type="Proteomes" id="UP000509346"/>
    </source>
</evidence>